<evidence type="ECO:0000259" key="11">
    <source>
        <dbReference type="PROSITE" id="PS50928"/>
    </source>
</evidence>
<evidence type="ECO:0000256" key="6">
    <source>
        <dbReference type="ARBA" id="ARBA00022692"/>
    </source>
</evidence>
<feature type="transmembrane region" description="Helical" evidence="10">
    <location>
        <begin position="20"/>
        <end position="45"/>
    </location>
</feature>
<dbReference type="CDD" id="cd06261">
    <property type="entry name" value="TM_PBP2"/>
    <property type="match status" value="1"/>
</dbReference>
<feature type="transmembrane region" description="Helical" evidence="10">
    <location>
        <begin position="191"/>
        <end position="210"/>
    </location>
</feature>
<dbReference type="NCBIfam" id="TIGR01726">
    <property type="entry name" value="HEQRo_perm_3TM"/>
    <property type="match status" value="1"/>
</dbReference>
<sequence length="224" mass="24428">MNYSLDFSWISSGLGLLWHGLAVTLVIALCANAIGVVAGFAVGMLTQSKSRLVRLPVSAFIEFFRCTPALVQVVWFFYCVPIIFNVFLSPMVMGILAISLNLTAFNAEAYRGGIQSVPHDQHDAGVALGFSPFQRTTLIVLPHAFRVALPVLVTNGISALQQTSLLSVVAIQELMYRGKQIASDTYRPLEVFTTIGILYLVVSVLVAQALRVIERKRSFGYSAA</sequence>
<feature type="transmembrane region" description="Helical" evidence="10">
    <location>
        <begin position="84"/>
        <end position="105"/>
    </location>
</feature>
<evidence type="ECO:0000256" key="3">
    <source>
        <dbReference type="ARBA" id="ARBA00010072"/>
    </source>
</evidence>
<gene>
    <name evidence="12" type="ORF">AWB69_00996</name>
</gene>
<dbReference type="OrthoDB" id="9771188at2"/>
<dbReference type="InterPro" id="IPR000515">
    <property type="entry name" value="MetI-like"/>
</dbReference>
<dbReference type="InterPro" id="IPR010065">
    <property type="entry name" value="AA_ABC_transptr_permease_3TM"/>
</dbReference>
<accession>A0A158FDK5</accession>
<dbReference type="InterPro" id="IPR035906">
    <property type="entry name" value="MetI-like_sf"/>
</dbReference>
<evidence type="ECO:0000256" key="8">
    <source>
        <dbReference type="ARBA" id="ARBA00022989"/>
    </source>
</evidence>
<dbReference type="EMBL" id="FCOK02000004">
    <property type="protein sequence ID" value="SAL17817.1"/>
    <property type="molecule type" value="Genomic_DNA"/>
</dbReference>
<dbReference type="PROSITE" id="PS50928">
    <property type="entry name" value="ABC_TM1"/>
    <property type="match status" value="1"/>
</dbReference>
<dbReference type="Pfam" id="PF00528">
    <property type="entry name" value="BPD_transp_1"/>
    <property type="match status" value="1"/>
</dbReference>
<comment type="similarity">
    <text evidence="3">Belongs to the binding-protein-dependent transport system permease family. HisMQ subfamily.</text>
</comment>
<dbReference type="RefSeq" id="WP_062082747.1">
    <property type="nucleotide sequence ID" value="NZ_FCOK02000004.1"/>
</dbReference>
<dbReference type="PANTHER" id="PTHR30614:SF20">
    <property type="entry name" value="GLUTAMINE TRANSPORT SYSTEM PERMEASE PROTEIN GLNP"/>
    <property type="match status" value="1"/>
</dbReference>
<dbReference type="GO" id="GO:0043190">
    <property type="term" value="C:ATP-binding cassette (ABC) transporter complex"/>
    <property type="evidence" value="ECO:0007669"/>
    <property type="project" value="InterPro"/>
</dbReference>
<keyword evidence="5" id="KW-1003">Cell membrane</keyword>
<keyword evidence="7" id="KW-0029">Amino-acid transport</keyword>
<keyword evidence="9 10" id="KW-0472">Membrane</keyword>
<dbReference type="Gene3D" id="1.10.3720.10">
    <property type="entry name" value="MetI-like"/>
    <property type="match status" value="1"/>
</dbReference>
<dbReference type="AlphaFoldDB" id="A0A158FDK5"/>
<evidence type="ECO:0000313" key="12">
    <source>
        <dbReference type="EMBL" id="SAL17817.1"/>
    </source>
</evidence>
<evidence type="ECO:0000256" key="4">
    <source>
        <dbReference type="ARBA" id="ARBA00022448"/>
    </source>
</evidence>
<dbReference type="InterPro" id="IPR043429">
    <property type="entry name" value="ArtM/GltK/GlnP/TcyL/YhdX-like"/>
</dbReference>
<evidence type="ECO:0000256" key="7">
    <source>
        <dbReference type="ARBA" id="ARBA00022970"/>
    </source>
</evidence>
<proteinExistence type="inferred from homology"/>
<evidence type="ECO:0000313" key="13">
    <source>
        <dbReference type="Proteomes" id="UP000054683"/>
    </source>
</evidence>
<dbReference type="Proteomes" id="UP000054683">
    <property type="component" value="Unassembled WGS sequence"/>
</dbReference>
<evidence type="ECO:0000256" key="5">
    <source>
        <dbReference type="ARBA" id="ARBA00022475"/>
    </source>
</evidence>
<comment type="function">
    <text evidence="1">Part of the binding-protein-dependent transport system for glutamine; probably responsible for the translocation of the substrate across the membrane.</text>
</comment>
<dbReference type="PANTHER" id="PTHR30614">
    <property type="entry name" value="MEMBRANE COMPONENT OF AMINO ACID ABC TRANSPORTER"/>
    <property type="match status" value="1"/>
</dbReference>
<evidence type="ECO:0000256" key="10">
    <source>
        <dbReference type="RuleBase" id="RU363032"/>
    </source>
</evidence>
<comment type="subcellular location">
    <subcellularLocation>
        <location evidence="2">Cell inner membrane</location>
        <topology evidence="2">Multi-pass membrane protein</topology>
    </subcellularLocation>
    <subcellularLocation>
        <location evidence="10">Cell membrane</location>
        <topology evidence="10">Multi-pass membrane protein</topology>
    </subcellularLocation>
</comment>
<feature type="domain" description="ABC transmembrane type-1" evidence="11">
    <location>
        <begin position="21"/>
        <end position="210"/>
    </location>
</feature>
<dbReference type="GO" id="GO:0022857">
    <property type="term" value="F:transmembrane transporter activity"/>
    <property type="evidence" value="ECO:0007669"/>
    <property type="project" value="InterPro"/>
</dbReference>
<evidence type="ECO:0000256" key="9">
    <source>
        <dbReference type="ARBA" id="ARBA00023136"/>
    </source>
</evidence>
<name>A0A158FDK5_9BURK</name>
<keyword evidence="4 10" id="KW-0813">Transport</keyword>
<keyword evidence="6 10" id="KW-0812">Transmembrane</keyword>
<dbReference type="GO" id="GO:0006865">
    <property type="term" value="P:amino acid transport"/>
    <property type="evidence" value="ECO:0007669"/>
    <property type="project" value="UniProtKB-KW"/>
</dbReference>
<reference evidence="12 13" key="1">
    <citation type="submission" date="2016-01" db="EMBL/GenBank/DDBJ databases">
        <authorList>
            <person name="Oliw E.H."/>
        </authorList>
    </citation>
    <scope>NUCLEOTIDE SEQUENCE [LARGE SCALE GENOMIC DNA]</scope>
    <source>
        <strain evidence="12">LMG 27134</strain>
    </source>
</reference>
<evidence type="ECO:0000256" key="1">
    <source>
        <dbReference type="ARBA" id="ARBA00003159"/>
    </source>
</evidence>
<dbReference type="SUPFAM" id="SSF161098">
    <property type="entry name" value="MetI-like"/>
    <property type="match status" value="1"/>
</dbReference>
<organism evidence="12 13">
    <name type="scientific">Caballeronia udeis</name>
    <dbReference type="NCBI Taxonomy" id="1232866"/>
    <lineage>
        <taxon>Bacteria</taxon>
        <taxon>Pseudomonadati</taxon>
        <taxon>Pseudomonadota</taxon>
        <taxon>Betaproteobacteria</taxon>
        <taxon>Burkholderiales</taxon>
        <taxon>Burkholderiaceae</taxon>
        <taxon>Caballeronia</taxon>
    </lineage>
</organism>
<evidence type="ECO:0000256" key="2">
    <source>
        <dbReference type="ARBA" id="ARBA00004429"/>
    </source>
</evidence>
<protein>
    <submittedName>
        <fullName evidence="12">Polar amino acid ABC transporter inner membrane subunit</fullName>
    </submittedName>
</protein>
<keyword evidence="8 10" id="KW-1133">Transmembrane helix</keyword>